<proteinExistence type="inferred from homology"/>
<evidence type="ECO:0000313" key="8">
    <source>
        <dbReference type="Proteomes" id="UP000297872"/>
    </source>
</evidence>
<evidence type="ECO:0000259" key="6">
    <source>
        <dbReference type="Pfam" id="PF01095"/>
    </source>
</evidence>
<evidence type="ECO:0000256" key="3">
    <source>
        <dbReference type="ARBA" id="ARBA00023085"/>
    </source>
</evidence>
<dbReference type="InterPro" id="IPR012334">
    <property type="entry name" value="Pectin_lyas_fold"/>
</dbReference>
<dbReference type="PANTHER" id="PTHR31321:SF57">
    <property type="entry name" value="PECTINESTERASE 53-RELATED"/>
    <property type="match status" value="1"/>
</dbReference>
<sequence length="329" mass="36955">MKKVLLAMMLFLAAWPVLAANKYDNPDTLVVSRDGTGEFRTIDEAIEVCRAFMDYTKVIYVKKGVYKEKLIIPSWLTNITICGEDRDNTIITWDDHANIKMPVGGLDSEAAVKGKPMGTFRTYTLKVQGSYITLKDITIENNAAKLGQAVALHTEGDHILVQNCRLLGNQDTVYTGVGGTRVAFYDCYIEGTTDFIFGPSIAWFQNCEIHSKANSYITAASTPAGQKYGYVFYKCRLTADKDVDKVYLGRPWRPFAATIFMDCELGKHIRPEGWHNWNNAKNEETARYAEYGNKGEGASTKNRVKWSKQLSKKEAAKVTLLDAFGEDCW</sequence>
<dbReference type="Pfam" id="PF01095">
    <property type="entry name" value="Pectinesterase"/>
    <property type="match status" value="1"/>
</dbReference>
<dbReference type="GO" id="GO:0042545">
    <property type="term" value="P:cell wall modification"/>
    <property type="evidence" value="ECO:0007669"/>
    <property type="project" value="UniProtKB-UniRule"/>
</dbReference>
<dbReference type="InterPro" id="IPR000070">
    <property type="entry name" value="Pectinesterase_cat"/>
</dbReference>
<dbReference type="AlphaFoldDB" id="A0A4Y8VAG0"/>
<evidence type="ECO:0000256" key="2">
    <source>
        <dbReference type="ARBA" id="ARBA00022801"/>
    </source>
</evidence>
<comment type="caution">
    <text evidence="7">The sequence shown here is derived from an EMBL/GenBank/DDBJ whole genome shotgun (WGS) entry which is preliminary data.</text>
</comment>
<dbReference type="InterPro" id="IPR011050">
    <property type="entry name" value="Pectin_lyase_fold/virulence"/>
</dbReference>
<feature type="active site" evidence="4">
    <location>
        <position position="194"/>
    </location>
</feature>
<protein>
    <recommendedName>
        <fullName evidence="5">Pectinesterase</fullName>
        <ecNumber evidence="5">3.1.1.11</ecNumber>
    </recommendedName>
</protein>
<dbReference type="OrthoDB" id="9804686at2"/>
<dbReference type="GeneID" id="302996336"/>
<feature type="domain" description="Pectinesterase catalytic" evidence="6">
    <location>
        <begin position="29"/>
        <end position="319"/>
    </location>
</feature>
<dbReference type="SUPFAM" id="SSF51126">
    <property type="entry name" value="Pectin lyase-like"/>
    <property type="match status" value="1"/>
</dbReference>
<dbReference type="RefSeq" id="WP_022110314.1">
    <property type="nucleotide sequence ID" value="NZ_DBFCIF010000582.1"/>
</dbReference>
<dbReference type="GO" id="GO:0030599">
    <property type="term" value="F:pectinesterase activity"/>
    <property type="evidence" value="ECO:0007669"/>
    <property type="project" value="UniProtKB-UniRule"/>
</dbReference>
<organism evidence="7 8">
    <name type="scientific">Segatella hominis</name>
    <dbReference type="NCBI Taxonomy" id="2518605"/>
    <lineage>
        <taxon>Bacteria</taxon>
        <taxon>Pseudomonadati</taxon>
        <taxon>Bacteroidota</taxon>
        <taxon>Bacteroidia</taxon>
        <taxon>Bacteroidales</taxon>
        <taxon>Prevotellaceae</taxon>
        <taxon>Segatella</taxon>
    </lineage>
</organism>
<dbReference type="GO" id="GO:0045490">
    <property type="term" value="P:pectin catabolic process"/>
    <property type="evidence" value="ECO:0007669"/>
    <property type="project" value="UniProtKB-UniRule"/>
</dbReference>
<dbReference type="Proteomes" id="UP000297872">
    <property type="component" value="Unassembled WGS sequence"/>
</dbReference>
<name>A0A4Y8VAG0_9BACT</name>
<dbReference type="PROSITE" id="PS00503">
    <property type="entry name" value="PECTINESTERASE_2"/>
    <property type="match status" value="1"/>
</dbReference>
<dbReference type="GO" id="GO:0009279">
    <property type="term" value="C:cell outer membrane"/>
    <property type="evidence" value="ECO:0007669"/>
    <property type="project" value="TreeGrafter"/>
</dbReference>
<keyword evidence="2 5" id="KW-0378">Hydrolase</keyword>
<evidence type="ECO:0000256" key="5">
    <source>
        <dbReference type="RuleBase" id="RU000589"/>
    </source>
</evidence>
<evidence type="ECO:0000256" key="4">
    <source>
        <dbReference type="PROSITE-ProRule" id="PRU10040"/>
    </source>
</evidence>
<feature type="chain" id="PRO_5021509339" description="Pectinesterase" evidence="5">
    <location>
        <begin position="20"/>
        <end position="329"/>
    </location>
</feature>
<keyword evidence="8" id="KW-1185">Reference proteome</keyword>
<comment type="catalytic activity">
    <reaction evidence="5">
        <text>[(1-&gt;4)-alpha-D-galacturonosyl methyl ester](n) + n H2O = [(1-&gt;4)-alpha-D-galacturonosyl](n) + n methanol + n H(+)</text>
        <dbReference type="Rhea" id="RHEA:22380"/>
        <dbReference type="Rhea" id="RHEA-COMP:14570"/>
        <dbReference type="Rhea" id="RHEA-COMP:14573"/>
        <dbReference type="ChEBI" id="CHEBI:15377"/>
        <dbReference type="ChEBI" id="CHEBI:15378"/>
        <dbReference type="ChEBI" id="CHEBI:17790"/>
        <dbReference type="ChEBI" id="CHEBI:140522"/>
        <dbReference type="ChEBI" id="CHEBI:140523"/>
        <dbReference type="EC" id="3.1.1.11"/>
    </reaction>
</comment>
<accession>A0A4Y8VAG0</accession>
<comment type="pathway">
    <text evidence="5">Glycan metabolism; pectin degradation; 2-dehydro-3-deoxy-D-gluconate from pectin: step 1/5.</text>
</comment>
<comment type="similarity">
    <text evidence="1">Belongs to the pectinesterase family.</text>
</comment>
<dbReference type="PANTHER" id="PTHR31321">
    <property type="entry name" value="ACYL-COA THIOESTER HYDROLASE YBHC-RELATED"/>
    <property type="match status" value="1"/>
</dbReference>
<dbReference type="UniPathway" id="UPA00545">
    <property type="reaction ID" value="UER00823"/>
</dbReference>
<evidence type="ECO:0000313" key="7">
    <source>
        <dbReference type="EMBL" id="TFH76363.1"/>
    </source>
</evidence>
<dbReference type="Gene3D" id="2.160.20.10">
    <property type="entry name" value="Single-stranded right-handed beta-helix, Pectin lyase-like"/>
    <property type="match status" value="1"/>
</dbReference>
<dbReference type="EMBL" id="SGVY01000047">
    <property type="protein sequence ID" value="TFH76363.1"/>
    <property type="molecule type" value="Genomic_DNA"/>
</dbReference>
<keyword evidence="5" id="KW-0732">Signal</keyword>
<reference evidence="7 8" key="1">
    <citation type="submission" date="2019-02" db="EMBL/GenBank/DDBJ databases">
        <title>Draft Genome Sequence of the Prevotella sp. BCRC 81118, Isolated from Human Feces.</title>
        <authorList>
            <person name="Huang C.-H."/>
        </authorList>
    </citation>
    <scope>NUCLEOTIDE SEQUENCE [LARGE SCALE GENOMIC DNA]</scope>
    <source>
        <strain evidence="7 8">BCRC 81118</strain>
    </source>
</reference>
<evidence type="ECO:0000256" key="1">
    <source>
        <dbReference type="ARBA" id="ARBA00008891"/>
    </source>
</evidence>
<dbReference type="InterPro" id="IPR033131">
    <property type="entry name" value="Pectinesterase_Asp_AS"/>
</dbReference>
<keyword evidence="3 5" id="KW-0063">Aspartyl esterase</keyword>
<dbReference type="EC" id="3.1.1.11" evidence="5"/>
<feature type="signal peptide" evidence="5">
    <location>
        <begin position="1"/>
        <end position="19"/>
    </location>
</feature>
<gene>
    <name evidence="7" type="ORF">EXN75_13780</name>
</gene>